<evidence type="ECO:0000313" key="2">
    <source>
        <dbReference type="EMBL" id="OEK07012.1"/>
    </source>
</evidence>
<sequence>MKKTFLIAALLLFANSITFAQDDLKAVRATLTDYMEGTSKGQIARIKRAFTPNAALYSVNPDGTEKRLPIATYIGYFKEGQARDRKGKIISVDIVNDAAHAKVEIISGNTRFTDYMLLLKLKDGWKIINKSYTRENIN</sequence>
<evidence type="ECO:0008006" key="4">
    <source>
        <dbReference type="Google" id="ProtNLM"/>
    </source>
</evidence>
<gene>
    <name evidence="2" type="ORF">BFP71_04960</name>
</gene>
<dbReference type="AlphaFoldDB" id="A0A1E5T6K6"/>
<proteinExistence type="predicted"/>
<dbReference type="STRING" id="1563681.BFP71_04960"/>
<feature type="signal peptide" evidence="1">
    <location>
        <begin position="1"/>
        <end position="20"/>
    </location>
</feature>
<evidence type="ECO:0000256" key="1">
    <source>
        <dbReference type="SAM" id="SignalP"/>
    </source>
</evidence>
<keyword evidence="1" id="KW-0732">Signal</keyword>
<dbReference type="InterPro" id="IPR032710">
    <property type="entry name" value="NTF2-like_dom_sf"/>
</dbReference>
<accession>A0A1E5T6K6</accession>
<dbReference type="InterPro" id="IPR039437">
    <property type="entry name" value="FrzH/put_lumazine-bd"/>
</dbReference>
<dbReference type="SUPFAM" id="SSF54427">
    <property type="entry name" value="NTF2-like"/>
    <property type="match status" value="1"/>
</dbReference>
<reference evidence="2 3" key="1">
    <citation type="submission" date="2016-08" db="EMBL/GenBank/DDBJ databases">
        <title>Draft genome of Fabibacter sp. strain SK-8.</title>
        <authorList>
            <person name="Wong S.-K."/>
            <person name="Hamasaki K."/>
            <person name="Yoshizawa S."/>
        </authorList>
    </citation>
    <scope>NUCLEOTIDE SEQUENCE [LARGE SCALE GENOMIC DNA]</scope>
    <source>
        <strain evidence="2 3">SK-8</strain>
    </source>
</reference>
<dbReference type="Pfam" id="PF12893">
    <property type="entry name" value="Lumazine_bd_2"/>
    <property type="match status" value="1"/>
</dbReference>
<evidence type="ECO:0000313" key="3">
    <source>
        <dbReference type="Proteomes" id="UP000095552"/>
    </source>
</evidence>
<name>A0A1E5T6K6_9BACT</name>
<dbReference type="OrthoDB" id="8445243at2"/>
<dbReference type="RefSeq" id="WP_069834324.1">
    <property type="nucleotide sequence ID" value="NZ_MDGQ01000003.1"/>
</dbReference>
<dbReference type="Gene3D" id="3.10.450.50">
    <property type="match status" value="1"/>
</dbReference>
<dbReference type="EMBL" id="MDGQ01000003">
    <property type="protein sequence ID" value="OEK07012.1"/>
    <property type="molecule type" value="Genomic_DNA"/>
</dbReference>
<dbReference type="Proteomes" id="UP000095552">
    <property type="component" value="Unassembled WGS sequence"/>
</dbReference>
<organism evidence="2 3">
    <name type="scientific">Roseivirga misakiensis</name>
    <dbReference type="NCBI Taxonomy" id="1563681"/>
    <lineage>
        <taxon>Bacteria</taxon>
        <taxon>Pseudomonadati</taxon>
        <taxon>Bacteroidota</taxon>
        <taxon>Cytophagia</taxon>
        <taxon>Cytophagales</taxon>
        <taxon>Roseivirgaceae</taxon>
        <taxon>Roseivirga</taxon>
    </lineage>
</organism>
<protein>
    <recommendedName>
        <fullName evidence="4">Dehydrogenase</fullName>
    </recommendedName>
</protein>
<feature type="chain" id="PRO_5009186058" description="Dehydrogenase" evidence="1">
    <location>
        <begin position="21"/>
        <end position="138"/>
    </location>
</feature>
<keyword evidence="3" id="KW-1185">Reference proteome</keyword>
<comment type="caution">
    <text evidence="2">The sequence shown here is derived from an EMBL/GenBank/DDBJ whole genome shotgun (WGS) entry which is preliminary data.</text>
</comment>